<dbReference type="GO" id="GO:0005829">
    <property type="term" value="C:cytosol"/>
    <property type="evidence" value="ECO:0000318"/>
    <property type="project" value="GO_Central"/>
</dbReference>
<sequence length="222" mass="25478">MEREEGVVVRGRVEIDMRQPFRSVKEAVMLFGEKVLAGEIHAKQLKEVQTKASGGKNQPKFGGEVREELEETKQSLQKAKEEGTFMAHCLQSLKEELELTRREIQQLKTREPQHKVPLVMMDPEIEELKFIEQPSSKVEVKTQTVEQDDDDEKEEEIEFQKKRSVKFASPPLLTKVIAVNKEDVKKECETSPSQLKKKLKRKPLIPLIGALFSKKKGNQENA</sequence>
<dbReference type="RefSeq" id="XP_016479144.1">
    <property type="nucleotide sequence ID" value="XM_016623658.2"/>
</dbReference>
<name>A0A1S4AR33_TOBAC</name>
<dbReference type="AlphaFoldDB" id="A0A1S4AR33"/>
<proteinExistence type="inferred from homology"/>
<dbReference type="OrthoDB" id="4585693at2759"/>
<organism evidence="4 5">
    <name type="scientific">Nicotiana tabacum</name>
    <name type="common">Common tobacco</name>
    <dbReference type="NCBI Taxonomy" id="4097"/>
    <lineage>
        <taxon>Eukaryota</taxon>
        <taxon>Viridiplantae</taxon>
        <taxon>Streptophyta</taxon>
        <taxon>Embryophyta</taxon>
        <taxon>Tracheophyta</taxon>
        <taxon>Spermatophyta</taxon>
        <taxon>Magnoliopsida</taxon>
        <taxon>eudicotyledons</taxon>
        <taxon>Gunneridae</taxon>
        <taxon>Pentapetalae</taxon>
        <taxon>asterids</taxon>
        <taxon>lamiids</taxon>
        <taxon>Solanales</taxon>
        <taxon>Solanaceae</taxon>
        <taxon>Nicotianoideae</taxon>
        <taxon>Nicotianeae</taxon>
        <taxon>Nicotiana</taxon>
    </lineage>
</organism>
<evidence type="ECO:0000256" key="1">
    <source>
        <dbReference type="ARBA" id="ARBA00005485"/>
    </source>
</evidence>
<dbReference type="PaxDb" id="4097-A0A1S4AR33"/>
<dbReference type="KEGG" id="nta:107800482"/>
<dbReference type="STRING" id="4097.A0A1S4AR33"/>
<dbReference type="Proteomes" id="UP000790787">
    <property type="component" value="Chromosome 17"/>
</dbReference>
<dbReference type="PANTHER" id="PTHR32054">
    <property type="entry name" value="HEAVY CHAIN, PUTATIVE, EXPRESSED-RELATED-RELATED"/>
    <property type="match status" value="1"/>
</dbReference>
<evidence type="ECO:0000313" key="5">
    <source>
        <dbReference type="RefSeq" id="XP_016479144.1"/>
    </source>
</evidence>
<feature type="region of interest" description="Disordered" evidence="3">
    <location>
        <begin position="48"/>
        <end position="69"/>
    </location>
</feature>
<reference evidence="5" key="2">
    <citation type="submission" date="2025-08" db="UniProtKB">
        <authorList>
            <consortium name="RefSeq"/>
        </authorList>
    </citation>
    <scope>IDENTIFICATION</scope>
    <source>
        <tissue evidence="5">Leaf</tissue>
    </source>
</reference>
<dbReference type="GO" id="GO:0009903">
    <property type="term" value="P:chloroplast avoidance movement"/>
    <property type="evidence" value="ECO:0000318"/>
    <property type="project" value="GO_Central"/>
</dbReference>
<dbReference type="GeneID" id="107800482"/>
<reference evidence="4" key="1">
    <citation type="journal article" date="2014" name="Nat. Commun.">
        <title>The tobacco genome sequence and its comparison with those of tomato and potato.</title>
        <authorList>
            <person name="Sierro N."/>
            <person name="Battey J.N."/>
            <person name="Ouadi S."/>
            <person name="Bakaher N."/>
            <person name="Bovet L."/>
            <person name="Willig A."/>
            <person name="Goepfert S."/>
            <person name="Peitsch M.C."/>
            <person name="Ivanov N.V."/>
        </authorList>
    </citation>
    <scope>NUCLEOTIDE SEQUENCE [LARGE SCALE GENOMIC DNA]</scope>
</reference>
<accession>A0A1S4AR33</accession>
<dbReference type="RefSeq" id="XP_016479144.1">
    <property type="nucleotide sequence ID" value="XM_016623658.1"/>
</dbReference>
<evidence type="ECO:0000256" key="3">
    <source>
        <dbReference type="SAM" id="MobiDB-lite"/>
    </source>
</evidence>
<keyword evidence="4" id="KW-1185">Reference proteome</keyword>
<dbReference type="GO" id="GO:0009904">
    <property type="term" value="P:chloroplast accumulation movement"/>
    <property type="evidence" value="ECO:0000318"/>
    <property type="project" value="GO_Central"/>
</dbReference>
<evidence type="ECO:0000313" key="4">
    <source>
        <dbReference type="Proteomes" id="UP000790787"/>
    </source>
</evidence>
<keyword evidence="2" id="KW-0175">Coiled coil</keyword>
<evidence type="ECO:0000256" key="2">
    <source>
        <dbReference type="ARBA" id="ARBA00023054"/>
    </source>
</evidence>
<gene>
    <name evidence="5" type="primary">LOC107800482</name>
</gene>
<comment type="similarity">
    <text evidence="1">Belongs to the WEB family.</text>
</comment>
<dbReference type="PANTHER" id="PTHR32054:SF23">
    <property type="entry name" value="WEB FAMILY PLANT PROTEIN"/>
    <property type="match status" value="1"/>
</dbReference>
<protein>
    <submittedName>
        <fullName evidence="5">WEB family protein At3g51220-like isoform X1</fullName>
    </submittedName>
</protein>